<keyword evidence="2" id="KW-0342">GTP-binding</keyword>
<dbReference type="PRINTS" id="PR00449">
    <property type="entry name" value="RASTRNSFRMNG"/>
</dbReference>
<name>A0A9P8CRH3_9HYPO</name>
<dbReference type="Gene3D" id="3.40.50.300">
    <property type="entry name" value="P-loop containing nucleotide triphosphate hydrolases"/>
    <property type="match status" value="1"/>
</dbReference>
<evidence type="ECO:0000256" key="1">
    <source>
        <dbReference type="ARBA" id="ARBA00022741"/>
    </source>
</evidence>
<accession>A0A9P8CRH3</accession>
<organism evidence="4 5">
    <name type="scientific">Emericellopsis atlantica</name>
    <dbReference type="NCBI Taxonomy" id="2614577"/>
    <lineage>
        <taxon>Eukaryota</taxon>
        <taxon>Fungi</taxon>
        <taxon>Dikarya</taxon>
        <taxon>Ascomycota</taxon>
        <taxon>Pezizomycotina</taxon>
        <taxon>Sordariomycetes</taxon>
        <taxon>Hypocreomycetidae</taxon>
        <taxon>Hypocreales</taxon>
        <taxon>Bionectriaceae</taxon>
        <taxon>Emericellopsis</taxon>
    </lineage>
</organism>
<dbReference type="Proteomes" id="UP000887229">
    <property type="component" value="Unassembled WGS sequence"/>
</dbReference>
<dbReference type="GO" id="GO:0007264">
    <property type="term" value="P:small GTPase-mediated signal transduction"/>
    <property type="evidence" value="ECO:0007669"/>
    <property type="project" value="InterPro"/>
</dbReference>
<comment type="caution">
    <text evidence="4">The sequence shown here is derived from an EMBL/GenBank/DDBJ whole genome shotgun (WGS) entry which is preliminary data.</text>
</comment>
<keyword evidence="4" id="KW-0378">Hydrolase</keyword>
<dbReference type="InterPro" id="IPR027417">
    <property type="entry name" value="P-loop_NTPase"/>
</dbReference>
<proteinExistence type="predicted"/>
<feature type="region of interest" description="Disordered" evidence="3">
    <location>
        <begin position="1"/>
        <end position="36"/>
    </location>
</feature>
<dbReference type="SMART" id="SM00174">
    <property type="entry name" value="RHO"/>
    <property type="match status" value="1"/>
</dbReference>
<feature type="compositionally biased region" description="Basic and acidic residues" evidence="3">
    <location>
        <begin position="13"/>
        <end position="27"/>
    </location>
</feature>
<dbReference type="GO" id="GO:0003924">
    <property type="term" value="F:GTPase activity"/>
    <property type="evidence" value="ECO:0007669"/>
    <property type="project" value="InterPro"/>
</dbReference>
<gene>
    <name evidence="4" type="ORF">F5Z01DRAFT_672166</name>
</gene>
<keyword evidence="5" id="KW-1185">Reference proteome</keyword>
<evidence type="ECO:0000256" key="3">
    <source>
        <dbReference type="SAM" id="MobiDB-lite"/>
    </source>
</evidence>
<dbReference type="InterPro" id="IPR003578">
    <property type="entry name" value="Small_GTPase_Rho"/>
</dbReference>
<protein>
    <submittedName>
        <fullName evidence="4">P-loop containing nucleoside triphosphate hydrolase protein</fullName>
    </submittedName>
</protein>
<sequence length="346" mass="38874">MAHSRENSSSIESWRHLVPSEDERTDPFSELESLRPATRLTHHRDFSSGDHEHSHHATIASLHQDASSIQSRPPSRISSTIRRVVTPVFGKSAVKRAATVLGTIREHGEHGTRKRDVLRGLLRGNKRKRSESPDEEVLSGQFTKGLSLAQDGQRRRINVLFVGGKTVGQTSLLFRARYGYFPDANAITRTCYEVYAADRAYNDRPVTLEIYMAWDAVVLCFDVADKIGLYSIVSWWRCAVNEGFTSSSRYPPLLHLVGMKCDKRSVEEGLFDTGPANLAAFPTCCVEVEEATWQARRIGADRYLECSALTGEGVKSVVDELGREVVRRDSERDETNGLVVKKKRRL</sequence>
<dbReference type="GeneID" id="70295688"/>
<dbReference type="RefSeq" id="XP_046120094.1">
    <property type="nucleotide sequence ID" value="XM_046264785.1"/>
</dbReference>
<dbReference type="Pfam" id="PF00071">
    <property type="entry name" value="Ras"/>
    <property type="match status" value="1"/>
</dbReference>
<evidence type="ECO:0000313" key="5">
    <source>
        <dbReference type="Proteomes" id="UP000887229"/>
    </source>
</evidence>
<dbReference type="OrthoDB" id="25896at2759"/>
<dbReference type="InterPro" id="IPR001806">
    <property type="entry name" value="Small_GTPase"/>
</dbReference>
<evidence type="ECO:0000256" key="2">
    <source>
        <dbReference type="ARBA" id="ARBA00023134"/>
    </source>
</evidence>
<dbReference type="AlphaFoldDB" id="A0A9P8CRH3"/>
<dbReference type="SUPFAM" id="SSF52540">
    <property type="entry name" value="P-loop containing nucleoside triphosphate hydrolases"/>
    <property type="match status" value="1"/>
</dbReference>
<dbReference type="GO" id="GO:0005525">
    <property type="term" value="F:GTP binding"/>
    <property type="evidence" value="ECO:0007669"/>
    <property type="project" value="UniProtKB-KW"/>
</dbReference>
<dbReference type="PANTHER" id="PTHR24072">
    <property type="entry name" value="RHO FAMILY GTPASE"/>
    <property type="match status" value="1"/>
</dbReference>
<dbReference type="SMART" id="SM00175">
    <property type="entry name" value="RAB"/>
    <property type="match status" value="1"/>
</dbReference>
<evidence type="ECO:0000313" key="4">
    <source>
        <dbReference type="EMBL" id="KAG9256170.1"/>
    </source>
</evidence>
<dbReference type="EMBL" id="MU251248">
    <property type="protein sequence ID" value="KAG9256170.1"/>
    <property type="molecule type" value="Genomic_DNA"/>
</dbReference>
<keyword evidence="1" id="KW-0547">Nucleotide-binding</keyword>
<reference evidence="4" key="1">
    <citation type="journal article" date="2021" name="IMA Fungus">
        <title>Genomic characterization of three marine fungi, including Emericellopsis atlantica sp. nov. with signatures of a generalist lifestyle and marine biomass degradation.</title>
        <authorList>
            <person name="Hagestad O.C."/>
            <person name="Hou L."/>
            <person name="Andersen J.H."/>
            <person name="Hansen E.H."/>
            <person name="Altermark B."/>
            <person name="Li C."/>
            <person name="Kuhnert E."/>
            <person name="Cox R.J."/>
            <person name="Crous P.W."/>
            <person name="Spatafora J.W."/>
            <person name="Lail K."/>
            <person name="Amirebrahimi M."/>
            <person name="Lipzen A."/>
            <person name="Pangilinan J."/>
            <person name="Andreopoulos W."/>
            <person name="Hayes R.D."/>
            <person name="Ng V."/>
            <person name="Grigoriev I.V."/>
            <person name="Jackson S.A."/>
            <person name="Sutton T.D.S."/>
            <person name="Dobson A.D.W."/>
            <person name="Rama T."/>
        </authorList>
    </citation>
    <scope>NUCLEOTIDE SEQUENCE</scope>
    <source>
        <strain evidence="4">TS7</strain>
    </source>
</reference>